<dbReference type="InterPro" id="IPR029032">
    <property type="entry name" value="AhpD-like"/>
</dbReference>
<reference evidence="1 2" key="1">
    <citation type="submission" date="2018-05" db="EMBL/GenBank/DDBJ databases">
        <title>Chitinophaga sp. nov., isolated from rhizosphere soil of Alhagi.</title>
        <authorList>
            <person name="Liu Y."/>
        </authorList>
    </citation>
    <scope>NUCLEOTIDE SEQUENCE [LARGE SCALE GENOMIC DNA]</scope>
    <source>
        <strain evidence="1 2">T22</strain>
    </source>
</reference>
<accession>A0ABM6WA05</accession>
<organism evidence="1 2">
    <name type="scientific">Chitinophaga alhagiae</name>
    <dbReference type="NCBI Taxonomy" id="2203219"/>
    <lineage>
        <taxon>Bacteria</taxon>
        <taxon>Pseudomonadati</taxon>
        <taxon>Bacteroidota</taxon>
        <taxon>Chitinophagia</taxon>
        <taxon>Chitinophagales</taxon>
        <taxon>Chitinophagaceae</taxon>
        <taxon>Chitinophaga</taxon>
    </lineage>
</organism>
<proteinExistence type="predicted"/>
<keyword evidence="2" id="KW-1185">Reference proteome</keyword>
<sequence length="72" mass="8080">MLSYTKMNAQQNMAIRQELSAQQQVIVVIAALTATGNIDSLKKQFNAGLTVNQINELLIQQAYRQKLLLSYP</sequence>
<name>A0ABM6WA05_9BACT</name>
<gene>
    <name evidence="1" type="ORF">DLD77_02615</name>
</gene>
<evidence type="ECO:0000313" key="1">
    <source>
        <dbReference type="EMBL" id="AWO00667.1"/>
    </source>
</evidence>
<dbReference type="SUPFAM" id="SSF69118">
    <property type="entry name" value="AhpD-like"/>
    <property type="match status" value="1"/>
</dbReference>
<dbReference type="Proteomes" id="UP000246099">
    <property type="component" value="Chromosome"/>
</dbReference>
<dbReference type="Gene3D" id="1.20.1290.10">
    <property type="entry name" value="AhpD-like"/>
    <property type="match status" value="1"/>
</dbReference>
<protein>
    <submittedName>
        <fullName evidence="1">Uncharacterized protein</fullName>
    </submittedName>
</protein>
<dbReference type="EMBL" id="CP029600">
    <property type="protein sequence ID" value="AWO00667.1"/>
    <property type="molecule type" value="Genomic_DNA"/>
</dbReference>
<evidence type="ECO:0000313" key="2">
    <source>
        <dbReference type="Proteomes" id="UP000246099"/>
    </source>
</evidence>